<evidence type="ECO:0000256" key="1">
    <source>
        <dbReference type="SAM" id="MobiDB-lite"/>
    </source>
</evidence>
<feature type="compositionally biased region" description="Basic and acidic residues" evidence="1">
    <location>
        <begin position="584"/>
        <end position="595"/>
    </location>
</feature>
<keyword evidence="5" id="KW-1185">Reference proteome</keyword>
<dbReference type="CDD" id="cd00130">
    <property type="entry name" value="PAS"/>
    <property type="match status" value="1"/>
</dbReference>
<proteinExistence type="predicted"/>
<dbReference type="Gene3D" id="3.30.450.20">
    <property type="entry name" value="PAS domain"/>
    <property type="match status" value="1"/>
</dbReference>
<gene>
    <name evidence="4" type="ORF">FHS74_002983</name>
</gene>
<dbReference type="InterPro" id="IPR013656">
    <property type="entry name" value="PAS_4"/>
</dbReference>
<dbReference type="PROSITE" id="PS50113">
    <property type="entry name" value="PAC"/>
    <property type="match status" value="1"/>
</dbReference>
<name>A0A7X0AYD9_9PROT</name>
<dbReference type="InterPro" id="IPR035965">
    <property type="entry name" value="PAS-like_dom_sf"/>
</dbReference>
<feature type="region of interest" description="Disordered" evidence="1">
    <location>
        <begin position="1"/>
        <end position="23"/>
    </location>
</feature>
<evidence type="ECO:0000313" key="4">
    <source>
        <dbReference type="EMBL" id="MBB6252423.1"/>
    </source>
</evidence>
<dbReference type="EMBL" id="JACIIZ010000008">
    <property type="protein sequence ID" value="MBB6252423.1"/>
    <property type="molecule type" value="Genomic_DNA"/>
</dbReference>
<dbReference type="InterPro" id="IPR000700">
    <property type="entry name" value="PAS-assoc_C"/>
</dbReference>
<sequence>MASDFHDTQFDAPAPGHAGQAGPAEAQVLLDGWAGPGLEVDAAGRVTAVNAAGAALLAREDGWLDLLSRWVADGGVLLPGTHSSPLPDQEVVEWTPLALPPRGAGQRHYLLLGRMATLERRLRQALTESRQRYKDLVEISSDFAWETGPDGCFAFVSPAGAIGYRPDDLVGRHPNDFLLPEFDDGLSPFEAREAIERVEVWLRAADGRPACLISSALPLTGADGQWIGARGACRDITEARLRAMELAQVRLRERYLGYIVSSTRDDVDPARTLEIAAGVAVNATGAAGSALRARGEGTGGYGPVGVAESLPPELETTLAELPHRAAESEGPVTVTAAGYDVLAARTLFRHEVNGAVLIWRPAGQGSAKEDGGGVEGGWSADDLSMARTIADHVGAAIAQARYQERLKTLSERDGLTGLYNRRTVMDMLEQRLAVKTGGSSALLYFDLDNFKAVNDLRGHTAGDDVLRAVGDLLRRMARAGDLAGRLGGDEFVLWVDRVDQAQALSVADRLLREAAEFLRPLSAAAEKPLGVSVGVAVHQGGGGEPVQSLVDRGDQGMYAAKRLGKGHRSLSPAYAADGAMADDDTGKEGPGEKDM</sequence>
<dbReference type="NCBIfam" id="TIGR00229">
    <property type="entry name" value="sensory_box"/>
    <property type="match status" value="1"/>
</dbReference>
<dbReference type="PANTHER" id="PTHR44757">
    <property type="entry name" value="DIGUANYLATE CYCLASE DGCP"/>
    <property type="match status" value="1"/>
</dbReference>
<feature type="domain" description="PAC" evidence="2">
    <location>
        <begin position="196"/>
        <end position="248"/>
    </location>
</feature>
<protein>
    <submittedName>
        <fullName evidence="4">Diguanylate cyclase (GGDEF)-like protein/PAS domain S-box-containing protein</fullName>
    </submittedName>
</protein>
<dbReference type="SUPFAM" id="SSF55785">
    <property type="entry name" value="PYP-like sensor domain (PAS domain)"/>
    <property type="match status" value="1"/>
</dbReference>
<dbReference type="CDD" id="cd01949">
    <property type="entry name" value="GGDEF"/>
    <property type="match status" value="1"/>
</dbReference>
<evidence type="ECO:0000259" key="3">
    <source>
        <dbReference type="PROSITE" id="PS50887"/>
    </source>
</evidence>
<dbReference type="SUPFAM" id="SSF55073">
    <property type="entry name" value="Nucleotide cyclase"/>
    <property type="match status" value="1"/>
</dbReference>
<dbReference type="AlphaFoldDB" id="A0A7X0AYD9"/>
<evidence type="ECO:0000313" key="5">
    <source>
        <dbReference type="Proteomes" id="UP000539175"/>
    </source>
</evidence>
<organism evidence="4 5">
    <name type="scientific">Nitrospirillum iridis</name>
    <dbReference type="NCBI Taxonomy" id="765888"/>
    <lineage>
        <taxon>Bacteria</taxon>
        <taxon>Pseudomonadati</taxon>
        <taxon>Pseudomonadota</taxon>
        <taxon>Alphaproteobacteria</taxon>
        <taxon>Rhodospirillales</taxon>
        <taxon>Azospirillaceae</taxon>
        <taxon>Nitrospirillum</taxon>
    </lineage>
</organism>
<dbReference type="InterPro" id="IPR000014">
    <property type="entry name" value="PAS"/>
</dbReference>
<dbReference type="Pfam" id="PF08448">
    <property type="entry name" value="PAS_4"/>
    <property type="match status" value="1"/>
</dbReference>
<dbReference type="SMART" id="SM00267">
    <property type="entry name" value="GGDEF"/>
    <property type="match status" value="1"/>
</dbReference>
<dbReference type="Pfam" id="PF00990">
    <property type="entry name" value="GGDEF"/>
    <property type="match status" value="1"/>
</dbReference>
<dbReference type="PANTHER" id="PTHR44757:SF2">
    <property type="entry name" value="BIOFILM ARCHITECTURE MAINTENANCE PROTEIN MBAA"/>
    <property type="match status" value="1"/>
</dbReference>
<dbReference type="InterPro" id="IPR000160">
    <property type="entry name" value="GGDEF_dom"/>
</dbReference>
<feature type="domain" description="GGDEF" evidence="3">
    <location>
        <begin position="438"/>
        <end position="573"/>
    </location>
</feature>
<dbReference type="Gene3D" id="3.30.70.270">
    <property type="match status" value="1"/>
</dbReference>
<accession>A0A7X0AYD9</accession>
<dbReference type="InterPro" id="IPR029787">
    <property type="entry name" value="Nucleotide_cyclase"/>
</dbReference>
<comment type="caution">
    <text evidence="4">The sequence shown here is derived from an EMBL/GenBank/DDBJ whole genome shotgun (WGS) entry which is preliminary data.</text>
</comment>
<feature type="compositionally biased region" description="Low complexity" evidence="1">
    <location>
        <begin position="12"/>
        <end position="23"/>
    </location>
</feature>
<dbReference type="RefSeq" id="WP_184801845.1">
    <property type="nucleotide sequence ID" value="NZ_JACIIZ010000008.1"/>
</dbReference>
<dbReference type="InterPro" id="IPR052155">
    <property type="entry name" value="Biofilm_reg_signaling"/>
</dbReference>
<dbReference type="NCBIfam" id="TIGR00254">
    <property type="entry name" value="GGDEF"/>
    <property type="match status" value="1"/>
</dbReference>
<feature type="region of interest" description="Disordered" evidence="1">
    <location>
        <begin position="572"/>
        <end position="595"/>
    </location>
</feature>
<dbReference type="InterPro" id="IPR043128">
    <property type="entry name" value="Rev_trsase/Diguanyl_cyclase"/>
</dbReference>
<reference evidence="4 5" key="1">
    <citation type="submission" date="2020-08" db="EMBL/GenBank/DDBJ databases">
        <title>Genomic Encyclopedia of Type Strains, Phase IV (KMG-IV): sequencing the most valuable type-strain genomes for metagenomic binning, comparative biology and taxonomic classification.</title>
        <authorList>
            <person name="Goeker M."/>
        </authorList>
    </citation>
    <scope>NUCLEOTIDE SEQUENCE [LARGE SCALE GENOMIC DNA]</scope>
    <source>
        <strain evidence="4 5">DSM 22198</strain>
    </source>
</reference>
<evidence type="ECO:0000259" key="2">
    <source>
        <dbReference type="PROSITE" id="PS50113"/>
    </source>
</evidence>
<dbReference type="Proteomes" id="UP000539175">
    <property type="component" value="Unassembled WGS sequence"/>
</dbReference>
<dbReference type="PROSITE" id="PS50887">
    <property type="entry name" value="GGDEF"/>
    <property type="match status" value="1"/>
</dbReference>